<evidence type="ECO:0000256" key="7">
    <source>
        <dbReference type="ARBA" id="ARBA00023136"/>
    </source>
</evidence>
<dbReference type="FunFam" id="3.80.10.10:FF:000041">
    <property type="entry name" value="LRR receptor-like serine/threonine-protein kinase ERECTA"/>
    <property type="match status" value="1"/>
</dbReference>
<protein>
    <recommendedName>
        <fullName evidence="11">Leucine-rich repeat-containing N-terminal plant-type domain-containing protein</fullName>
    </recommendedName>
</protein>
<keyword evidence="3" id="KW-0812">Transmembrane</keyword>
<keyword evidence="6" id="KW-1133">Transmembrane helix</keyword>
<dbReference type="Proteomes" id="UP000243459">
    <property type="component" value="Chromosome 7"/>
</dbReference>
<evidence type="ECO:0000256" key="8">
    <source>
        <dbReference type="ARBA" id="ARBA00023180"/>
    </source>
</evidence>
<keyword evidence="2" id="KW-0433">Leucine-rich repeat</keyword>
<dbReference type="AlphaFoldDB" id="A0A5P1EDU8"/>
<keyword evidence="7" id="KW-0472">Membrane</keyword>
<dbReference type="InterPro" id="IPR032675">
    <property type="entry name" value="LRR_dom_sf"/>
</dbReference>
<organism evidence="9 10">
    <name type="scientific">Asparagus officinalis</name>
    <name type="common">Garden asparagus</name>
    <dbReference type="NCBI Taxonomy" id="4686"/>
    <lineage>
        <taxon>Eukaryota</taxon>
        <taxon>Viridiplantae</taxon>
        <taxon>Streptophyta</taxon>
        <taxon>Embryophyta</taxon>
        <taxon>Tracheophyta</taxon>
        <taxon>Spermatophyta</taxon>
        <taxon>Magnoliopsida</taxon>
        <taxon>Liliopsida</taxon>
        <taxon>Asparagales</taxon>
        <taxon>Asparagaceae</taxon>
        <taxon>Asparagoideae</taxon>
        <taxon>Asparagus</taxon>
    </lineage>
</organism>
<reference evidence="10" key="1">
    <citation type="journal article" date="2017" name="Nat. Commun.">
        <title>The asparagus genome sheds light on the origin and evolution of a young Y chromosome.</title>
        <authorList>
            <person name="Harkess A."/>
            <person name="Zhou J."/>
            <person name="Xu C."/>
            <person name="Bowers J.E."/>
            <person name="Van der Hulst R."/>
            <person name="Ayyampalayam S."/>
            <person name="Mercati F."/>
            <person name="Riccardi P."/>
            <person name="McKain M.R."/>
            <person name="Kakrana A."/>
            <person name="Tang H."/>
            <person name="Ray J."/>
            <person name="Groenendijk J."/>
            <person name="Arikit S."/>
            <person name="Mathioni S.M."/>
            <person name="Nakano M."/>
            <person name="Shan H."/>
            <person name="Telgmann-Rauber A."/>
            <person name="Kanno A."/>
            <person name="Yue Z."/>
            <person name="Chen H."/>
            <person name="Li W."/>
            <person name="Chen Y."/>
            <person name="Xu X."/>
            <person name="Zhang Y."/>
            <person name="Luo S."/>
            <person name="Chen H."/>
            <person name="Gao J."/>
            <person name="Mao Z."/>
            <person name="Pires J.C."/>
            <person name="Luo M."/>
            <person name="Kudrna D."/>
            <person name="Wing R.A."/>
            <person name="Meyers B.C."/>
            <person name="Yi K."/>
            <person name="Kong H."/>
            <person name="Lavrijsen P."/>
            <person name="Sunseri F."/>
            <person name="Falavigna A."/>
            <person name="Ye Y."/>
            <person name="Leebens-Mack J.H."/>
            <person name="Chen G."/>
        </authorList>
    </citation>
    <scope>NUCLEOTIDE SEQUENCE [LARGE SCALE GENOMIC DNA]</scope>
    <source>
        <strain evidence="10">cv. DH0086</strain>
    </source>
</reference>
<dbReference type="Pfam" id="PF00560">
    <property type="entry name" value="LRR_1"/>
    <property type="match status" value="2"/>
</dbReference>
<evidence type="ECO:0008006" key="11">
    <source>
        <dbReference type="Google" id="ProtNLM"/>
    </source>
</evidence>
<comment type="subcellular location">
    <subcellularLocation>
        <location evidence="1">Membrane</location>
        <topology evidence="1">Single-pass type I membrane protein</topology>
    </subcellularLocation>
</comment>
<dbReference type="PANTHER" id="PTHR48063:SF112">
    <property type="entry name" value="RECEPTOR LIKE PROTEIN 30-LIKE"/>
    <property type="match status" value="1"/>
</dbReference>
<proteinExistence type="predicted"/>
<evidence type="ECO:0000256" key="3">
    <source>
        <dbReference type="ARBA" id="ARBA00022692"/>
    </source>
</evidence>
<keyword evidence="4" id="KW-0732">Signal</keyword>
<sequence>MITGLRYLNHSDALFTGKVPHQLGSLTNLQYLDLSWHYNRPPYRNVDNIDWLSNLSSLQYLDMSGINLTKVDIFNAITKLSSLSVLHLSNCNLKSIPVVLPYVNLTYLSTIDISENDVSSMIPNWLLGMHNLVSYNGISTDISKLIRDLSGCARYSLQRLKFHNNLLHGKLPDGLAMFSNLTELHAYNNFLSGCIPESIGSLSSSLMYLYLANNRLEDPIPEAVGELSELVVLDLSFNPLGGLISNSHFAKMTKLEAIFLSSSSVTVNMSSDWTPHFQLKNIRMGSCVLGPEFPTWLKAQRNKCLMQAFQLLYLTGFGTYLLKLST</sequence>
<evidence type="ECO:0000256" key="4">
    <source>
        <dbReference type="ARBA" id="ARBA00022729"/>
    </source>
</evidence>
<gene>
    <name evidence="9" type="ORF">A4U43_C07F21830</name>
</gene>
<dbReference type="Gene3D" id="3.80.10.10">
    <property type="entry name" value="Ribonuclease Inhibitor"/>
    <property type="match status" value="2"/>
</dbReference>
<dbReference type="Pfam" id="PF13855">
    <property type="entry name" value="LRR_8"/>
    <property type="match status" value="1"/>
</dbReference>
<evidence type="ECO:0000256" key="5">
    <source>
        <dbReference type="ARBA" id="ARBA00022737"/>
    </source>
</evidence>
<dbReference type="InterPro" id="IPR001611">
    <property type="entry name" value="Leu-rich_rpt"/>
</dbReference>
<dbReference type="InterPro" id="IPR046956">
    <property type="entry name" value="RLP23-like"/>
</dbReference>
<name>A0A5P1EDU8_ASPOF</name>
<evidence type="ECO:0000256" key="2">
    <source>
        <dbReference type="ARBA" id="ARBA00022614"/>
    </source>
</evidence>
<evidence type="ECO:0000313" key="10">
    <source>
        <dbReference type="Proteomes" id="UP000243459"/>
    </source>
</evidence>
<evidence type="ECO:0000313" key="9">
    <source>
        <dbReference type="EMBL" id="ONK64075.1"/>
    </source>
</evidence>
<dbReference type="OMA" id="NISHICE"/>
<keyword evidence="10" id="KW-1185">Reference proteome</keyword>
<evidence type="ECO:0000256" key="6">
    <source>
        <dbReference type="ARBA" id="ARBA00022989"/>
    </source>
</evidence>
<dbReference type="GO" id="GO:0016020">
    <property type="term" value="C:membrane"/>
    <property type="evidence" value="ECO:0007669"/>
    <property type="project" value="UniProtKB-SubCell"/>
</dbReference>
<keyword evidence="8" id="KW-0325">Glycoprotein</keyword>
<accession>A0A5P1EDU8</accession>
<dbReference type="PANTHER" id="PTHR48063">
    <property type="entry name" value="LRR RECEPTOR-LIKE KINASE"/>
    <property type="match status" value="1"/>
</dbReference>
<evidence type="ECO:0000256" key="1">
    <source>
        <dbReference type="ARBA" id="ARBA00004479"/>
    </source>
</evidence>
<dbReference type="Gramene" id="ONK64075">
    <property type="protein sequence ID" value="ONK64075"/>
    <property type="gene ID" value="A4U43_C07F21830"/>
</dbReference>
<keyword evidence="5" id="KW-0677">Repeat</keyword>
<dbReference type="EMBL" id="CM007387">
    <property type="protein sequence ID" value="ONK64075.1"/>
    <property type="molecule type" value="Genomic_DNA"/>
</dbReference>
<dbReference type="SUPFAM" id="SSF52058">
    <property type="entry name" value="L domain-like"/>
    <property type="match status" value="1"/>
</dbReference>